<evidence type="ECO:0000259" key="12">
    <source>
        <dbReference type="Pfam" id="PF07715"/>
    </source>
</evidence>
<evidence type="ECO:0000256" key="9">
    <source>
        <dbReference type="RuleBase" id="RU003357"/>
    </source>
</evidence>
<evidence type="ECO:0000256" key="5">
    <source>
        <dbReference type="ARBA" id="ARBA00023077"/>
    </source>
</evidence>
<organism evidence="13 14">
    <name type="scientific">Chitinophaga terrae</name>
    <name type="common">ex Kim and Jung 2007</name>
    <dbReference type="NCBI Taxonomy" id="408074"/>
    <lineage>
        <taxon>Bacteria</taxon>
        <taxon>Pseudomonadati</taxon>
        <taxon>Bacteroidota</taxon>
        <taxon>Chitinophagia</taxon>
        <taxon>Chitinophagales</taxon>
        <taxon>Chitinophagaceae</taxon>
        <taxon>Chitinophaga</taxon>
    </lineage>
</organism>
<dbReference type="AlphaFoldDB" id="A0A1H3WU55"/>
<protein>
    <submittedName>
        <fullName evidence="13">TonB-linked outer membrane protein, SusC/RagA family</fullName>
    </submittedName>
</protein>
<keyword evidence="5 9" id="KW-0798">TonB box</keyword>
<feature type="chain" id="PRO_5011736799" evidence="10">
    <location>
        <begin position="30"/>
        <end position="1073"/>
    </location>
</feature>
<evidence type="ECO:0000256" key="8">
    <source>
        <dbReference type="PROSITE-ProRule" id="PRU01360"/>
    </source>
</evidence>
<comment type="similarity">
    <text evidence="8 9">Belongs to the TonB-dependent receptor family.</text>
</comment>
<keyword evidence="6 8" id="KW-0472">Membrane</keyword>
<dbReference type="Proteomes" id="UP000199656">
    <property type="component" value="Unassembled WGS sequence"/>
</dbReference>
<comment type="subcellular location">
    <subcellularLocation>
        <location evidence="1 8">Cell outer membrane</location>
        <topology evidence="1 8">Multi-pass membrane protein</topology>
    </subcellularLocation>
</comment>
<keyword evidence="4 8" id="KW-0812">Transmembrane</keyword>
<dbReference type="Pfam" id="PF00593">
    <property type="entry name" value="TonB_dep_Rec_b-barrel"/>
    <property type="match status" value="1"/>
</dbReference>
<dbReference type="InterPro" id="IPR000531">
    <property type="entry name" value="Beta-barrel_TonB"/>
</dbReference>
<feature type="signal peptide" evidence="10">
    <location>
        <begin position="1"/>
        <end position="29"/>
    </location>
</feature>
<dbReference type="RefSeq" id="WP_089757452.1">
    <property type="nucleotide sequence ID" value="NZ_BKAT01000015.1"/>
</dbReference>
<accession>A0A1H3WU55</accession>
<sequence length="1073" mass="120244">MKFTKQLLPLLRHCHAFFLMCLLPVFVQAQSAAPMIKGVIHDEKGAALIGVTVVAMDVEKKTKTGTLSDENGKFSFAALPKGKYNFSFSLIGYEKKEYTGYEVDKDSHITLAVKMQQEDKLLSQVVVVGYGTRKKEEITGAVNQAGKEVFQSRPITNVAQGLQGVIPNLNITFSDGRADRGGTFNLRGFTSINGGGPLVLIDGVEGDINLINPEDVESVSVLKDAASSAIYGARAAFGVILVTTKKGAKGKVSLHYSNNLGYSSPMGIPKVIKDPLEAATIQNEAYRGYYGGDNPDMLLVIDYLKKRQADPSLPTMGIDANGKWIRGGNTDWYKEFFNDRQPFAKNFLSLSGGSDKVNYYISGGAQSQDGTFRVATDKYRRYNFRTRLELQAADWIKIYTNSEYDQGKNDAPNKFVNGNFNAYRYLSLFASPYEVIKTPNGNWSQAGMLVFGSLLDGGREIQTRQIFRNTVGFKTNFFDNTLRINGDATLVQNQNRYERKARQLKYENVPGNIASYSNPDFYYTSFDENIYSVVNLYAEYERHLGKHHIDLLAGYNQEQSNYKWFSASAENNMTDNYASLNLTSGPKTVSDNKSDWALRGIFYRASYNFDRRYFIEANGRYDGTSRFPSGSRFGFFPSVSAGWLMSEEKFFTALKPAVNSLKLRASYGSLGNQQTGNYAYYSTMSISKIGAILDGDRPLGTYAPGLVAKSLTWETARTLDFGMDMGLFNNRLELGADWYNRQTINMLTKSKSLPAVLGTGEPRTNAADLSTKGWELSLKWRDELQLAGKPFGYNVAVVLSDSRTTITRYDNPSKYLGDYYEGQVLGGIWGYITEGFFQTDDESLKHANQEKVSAIPYKVSGHPLAGDIKFKDVNGDNVIWQGQYTLDDHGDLELIGNTTPRYAYGVNLGANWMNFDVNVFFQGIGKKDFWPGSESGNFWGFYNRWNQPVYEHIFNNYWTPEHTDAYFPRLRAYQALNGGNALTVAQTRYLQNAAYLRLKNLSIGYTIPSLITKKVRVERARIYFSGQNLFTWTKLSKAFDPEAIGDEPDGGSNGNGFVYPMQRTYTFGIDINF</sequence>
<keyword evidence="10" id="KW-0732">Signal</keyword>
<evidence type="ECO:0000256" key="6">
    <source>
        <dbReference type="ARBA" id="ARBA00023136"/>
    </source>
</evidence>
<dbReference type="Gene3D" id="2.40.170.20">
    <property type="entry name" value="TonB-dependent receptor, beta-barrel domain"/>
    <property type="match status" value="1"/>
</dbReference>
<dbReference type="InterPro" id="IPR023997">
    <property type="entry name" value="TonB-dep_OMP_SusC/RagA_CS"/>
</dbReference>
<evidence type="ECO:0000256" key="10">
    <source>
        <dbReference type="SAM" id="SignalP"/>
    </source>
</evidence>
<keyword evidence="7 8" id="KW-0998">Cell outer membrane</keyword>
<evidence type="ECO:0000313" key="13">
    <source>
        <dbReference type="EMBL" id="SDZ90500.1"/>
    </source>
</evidence>
<dbReference type="NCBIfam" id="TIGR04057">
    <property type="entry name" value="SusC_RagA_signa"/>
    <property type="match status" value="1"/>
</dbReference>
<proteinExistence type="inferred from homology"/>
<dbReference type="InterPro" id="IPR023996">
    <property type="entry name" value="TonB-dep_OMP_SusC/RagA"/>
</dbReference>
<evidence type="ECO:0000259" key="11">
    <source>
        <dbReference type="Pfam" id="PF00593"/>
    </source>
</evidence>
<evidence type="ECO:0000313" key="14">
    <source>
        <dbReference type="Proteomes" id="UP000199656"/>
    </source>
</evidence>
<keyword evidence="2 8" id="KW-0813">Transport</keyword>
<dbReference type="InterPro" id="IPR036942">
    <property type="entry name" value="Beta-barrel_TonB_sf"/>
</dbReference>
<dbReference type="Gene3D" id="2.60.40.1120">
    <property type="entry name" value="Carboxypeptidase-like, regulatory domain"/>
    <property type="match status" value="1"/>
</dbReference>
<dbReference type="InterPro" id="IPR008969">
    <property type="entry name" value="CarboxyPept-like_regulatory"/>
</dbReference>
<dbReference type="STRING" id="408074.SAMN05660909_00069"/>
<dbReference type="InterPro" id="IPR039426">
    <property type="entry name" value="TonB-dep_rcpt-like"/>
</dbReference>
<dbReference type="NCBIfam" id="TIGR04056">
    <property type="entry name" value="OMP_RagA_SusC"/>
    <property type="match status" value="1"/>
</dbReference>
<gene>
    <name evidence="13" type="ORF">SAMN05660909_00069</name>
</gene>
<feature type="domain" description="TonB-dependent receptor-like beta-barrel" evidence="11">
    <location>
        <begin position="462"/>
        <end position="1029"/>
    </location>
</feature>
<dbReference type="OrthoDB" id="604358at2"/>
<evidence type="ECO:0000256" key="1">
    <source>
        <dbReference type="ARBA" id="ARBA00004571"/>
    </source>
</evidence>
<evidence type="ECO:0000256" key="7">
    <source>
        <dbReference type="ARBA" id="ARBA00023237"/>
    </source>
</evidence>
<dbReference type="EMBL" id="FNRL01000001">
    <property type="protein sequence ID" value="SDZ90500.1"/>
    <property type="molecule type" value="Genomic_DNA"/>
</dbReference>
<dbReference type="PROSITE" id="PS52016">
    <property type="entry name" value="TONB_DEPENDENT_REC_3"/>
    <property type="match status" value="1"/>
</dbReference>
<reference evidence="14" key="1">
    <citation type="submission" date="2016-10" db="EMBL/GenBank/DDBJ databases">
        <authorList>
            <person name="Varghese N."/>
            <person name="Submissions S."/>
        </authorList>
    </citation>
    <scope>NUCLEOTIDE SEQUENCE [LARGE SCALE GENOMIC DNA]</scope>
    <source>
        <strain evidence="14">DSM 23920</strain>
    </source>
</reference>
<dbReference type="SUPFAM" id="SSF49464">
    <property type="entry name" value="Carboxypeptidase regulatory domain-like"/>
    <property type="match status" value="1"/>
</dbReference>
<dbReference type="Gene3D" id="2.170.130.10">
    <property type="entry name" value="TonB-dependent receptor, plug domain"/>
    <property type="match status" value="1"/>
</dbReference>
<dbReference type="Pfam" id="PF07715">
    <property type="entry name" value="Plug"/>
    <property type="match status" value="1"/>
</dbReference>
<evidence type="ECO:0000256" key="3">
    <source>
        <dbReference type="ARBA" id="ARBA00022452"/>
    </source>
</evidence>
<keyword evidence="3 8" id="KW-1134">Transmembrane beta strand</keyword>
<dbReference type="InterPro" id="IPR037066">
    <property type="entry name" value="Plug_dom_sf"/>
</dbReference>
<dbReference type="SUPFAM" id="SSF56935">
    <property type="entry name" value="Porins"/>
    <property type="match status" value="1"/>
</dbReference>
<evidence type="ECO:0000256" key="4">
    <source>
        <dbReference type="ARBA" id="ARBA00022692"/>
    </source>
</evidence>
<feature type="domain" description="TonB-dependent receptor plug" evidence="12">
    <location>
        <begin position="135"/>
        <end position="239"/>
    </location>
</feature>
<keyword evidence="14" id="KW-1185">Reference proteome</keyword>
<name>A0A1H3WU55_9BACT</name>
<evidence type="ECO:0000256" key="2">
    <source>
        <dbReference type="ARBA" id="ARBA00022448"/>
    </source>
</evidence>
<dbReference type="Pfam" id="PF13715">
    <property type="entry name" value="CarbopepD_reg_2"/>
    <property type="match status" value="1"/>
</dbReference>
<dbReference type="InterPro" id="IPR012910">
    <property type="entry name" value="Plug_dom"/>
</dbReference>
<dbReference type="GO" id="GO:0009279">
    <property type="term" value="C:cell outer membrane"/>
    <property type="evidence" value="ECO:0007669"/>
    <property type="project" value="UniProtKB-SubCell"/>
</dbReference>